<feature type="chain" id="PRO_5006155182" evidence="1">
    <location>
        <begin position="25"/>
        <end position="117"/>
    </location>
</feature>
<organism evidence="2 3">
    <name type="scientific">Drosophila ananassae</name>
    <name type="common">Fruit fly</name>
    <dbReference type="NCBI Taxonomy" id="7217"/>
    <lineage>
        <taxon>Eukaryota</taxon>
        <taxon>Metazoa</taxon>
        <taxon>Ecdysozoa</taxon>
        <taxon>Arthropoda</taxon>
        <taxon>Hexapoda</taxon>
        <taxon>Insecta</taxon>
        <taxon>Pterygota</taxon>
        <taxon>Neoptera</taxon>
        <taxon>Endopterygota</taxon>
        <taxon>Diptera</taxon>
        <taxon>Brachycera</taxon>
        <taxon>Muscomorpha</taxon>
        <taxon>Ephydroidea</taxon>
        <taxon>Drosophilidae</taxon>
        <taxon>Drosophila</taxon>
        <taxon>Sophophora</taxon>
    </lineage>
</organism>
<keyword evidence="1" id="KW-0732">Signal</keyword>
<dbReference type="OrthoDB" id="10436752at2759"/>
<dbReference type="CTD" id="3346203"/>
<feature type="signal peptide" evidence="1">
    <location>
        <begin position="1"/>
        <end position="24"/>
    </location>
</feature>
<name>A0A0P9AG59_DROAN</name>
<accession>A0A0P9AG59</accession>
<dbReference type="EMBL" id="CH902619">
    <property type="protein sequence ID" value="KPU76830.1"/>
    <property type="molecule type" value="Genomic_DNA"/>
</dbReference>
<sequence length="117" mass="12245">MGRNQVFAVVCSLLALGTLVPVEALIDLKKAGECVQLVIQAASAGALVAIPTVRTAAQCAEYKAAKNTDLDANGLLLIAFGFLGKVAQAPKCLVAVIKTYNDLITPFVTKLNDLKCI</sequence>
<evidence type="ECO:0000313" key="3">
    <source>
        <dbReference type="Proteomes" id="UP000007801"/>
    </source>
</evidence>
<reference evidence="2 3" key="1">
    <citation type="journal article" date="2007" name="Nature">
        <title>Evolution of genes and genomes on the Drosophila phylogeny.</title>
        <authorList>
            <consortium name="Drosophila 12 Genomes Consortium"/>
            <person name="Clark A.G."/>
            <person name="Eisen M.B."/>
            <person name="Smith D.R."/>
            <person name="Bergman C.M."/>
            <person name="Oliver B."/>
            <person name="Markow T.A."/>
            <person name="Kaufman T.C."/>
            <person name="Kellis M."/>
            <person name="Gelbart W."/>
            <person name="Iyer V.N."/>
            <person name="Pollard D.A."/>
            <person name="Sackton T.B."/>
            <person name="Larracuente A.M."/>
            <person name="Singh N.D."/>
            <person name="Abad J.P."/>
            <person name="Abt D.N."/>
            <person name="Adryan B."/>
            <person name="Aguade M."/>
            <person name="Akashi H."/>
            <person name="Anderson W.W."/>
            <person name="Aquadro C.F."/>
            <person name="Ardell D.H."/>
            <person name="Arguello R."/>
            <person name="Artieri C.G."/>
            <person name="Barbash D.A."/>
            <person name="Barker D."/>
            <person name="Barsanti P."/>
            <person name="Batterham P."/>
            <person name="Batzoglou S."/>
            <person name="Begun D."/>
            <person name="Bhutkar A."/>
            <person name="Blanco E."/>
            <person name="Bosak S.A."/>
            <person name="Bradley R.K."/>
            <person name="Brand A.D."/>
            <person name="Brent M.R."/>
            <person name="Brooks A.N."/>
            <person name="Brown R.H."/>
            <person name="Butlin R.K."/>
            <person name="Caggese C."/>
            <person name="Calvi B.R."/>
            <person name="Bernardo de Carvalho A."/>
            <person name="Caspi A."/>
            <person name="Castrezana S."/>
            <person name="Celniker S.E."/>
            <person name="Chang J.L."/>
            <person name="Chapple C."/>
            <person name="Chatterji S."/>
            <person name="Chinwalla A."/>
            <person name="Civetta A."/>
            <person name="Clifton S.W."/>
            <person name="Comeron J.M."/>
            <person name="Costello J.C."/>
            <person name="Coyne J.A."/>
            <person name="Daub J."/>
            <person name="David R.G."/>
            <person name="Delcher A.L."/>
            <person name="Delehaunty K."/>
            <person name="Do C.B."/>
            <person name="Ebling H."/>
            <person name="Edwards K."/>
            <person name="Eickbush T."/>
            <person name="Evans J.D."/>
            <person name="Filipski A."/>
            <person name="Findeiss S."/>
            <person name="Freyhult E."/>
            <person name="Fulton L."/>
            <person name="Fulton R."/>
            <person name="Garcia A.C."/>
            <person name="Gardiner A."/>
            <person name="Garfield D.A."/>
            <person name="Garvin B.E."/>
            <person name="Gibson G."/>
            <person name="Gilbert D."/>
            <person name="Gnerre S."/>
            <person name="Godfrey J."/>
            <person name="Good R."/>
            <person name="Gotea V."/>
            <person name="Gravely B."/>
            <person name="Greenberg A.J."/>
            <person name="Griffiths-Jones S."/>
            <person name="Gross S."/>
            <person name="Guigo R."/>
            <person name="Gustafson E.A."/>
            <person name="Haerty W."/>
            <person name="Hahn M.W."/>
            <person name="Halligan D.L."/>
            <person name="Halpern A.L."/>
            <person name="Halter G.M."/>
            <person name="Han M.V."/>
            <person name="Heger A."/>
            <person name="Hillier L."/>
            <person name="Hinrichs A.S."/>
            <person name="Holmes I."/>
            <person name="Hoskins R.A."/>
            <person name="Hubisz M.J."/>
            <person name="Hultmark D."/>
            <person name="Huntley M.A."/>
            <person name="Jaffe D.B."/>
            <person name="Jagadeeshan S."/>
            <person name="Jeck W.R."/>
            <person name="Johnson J."/>
            <person name="Jones C.D."/>
            <person name="Jordan W.C."/>
            <person name="Karpen G.H."/>
            <person name="Kataoka E."/>
            <person name="Keightley P.D."/>
            <person name="Kheradpour P."/>
            <person name="Kirkness E.F."/>
            <person name="Koerich L.B."/>
            <person name="Kristiansen K."/>
            <person name="Kudrna D."/>
            <person name="Kulathinal R.J."/>
            <person name="Kumar S."/>
            <person name="Kwok R."/>
            <person name="Lander E."/>
            <person name="Langley C.H."/>
            <person name="Lapoint R."/>
            <person name="Lazzaro B.P."/>
            <person name="Lee S.J."/>
            <person name="Levesque L."/>
            <person name="Li R."/>
            <person name="Lin C.F."/>
            <person name="Lin M.F."/>
            <person name="Lindblad-Toh K."/>
            <person name="Llopart A."/>
            <person name="Long M."/>
            <person name="Low L."/>
            <person name="Lozovsky E."/>
            <person name="Lu J."/>
            <person name="Luo M."/>
            <person name="Machado C.A."/>
            <person name="Makalowski W."/>
            <person name="Marzo M."/>
            <person name="Matsuda M."/>
            <person name="Matzkin L."/>
            <person name="McAllister B."/>
            <person name="McBride C.S."/>
            <person name="McKernan B."/>
            <person name="McKernan K."/>
            <person name="Mendez-Lago M."/>
            <person name="Minx P."/>
            <person name="Mollenhauer M.U."/>
            <person name="Montooth K."/>
            <person name="Mount S.M."/>
            <person name="Mu X."/>
            <person name="Myers E."/>
            <person name="Negre B."/>
            <person name="Newfeld S."/>
            <person name="Nielsen R."/>
            <person name="Noor M.A."/>
            <person name="O'Grady P."/>
            <person name="Pachter L."/>
            <person name="Papaceit M."/>
            <person name="Parisi M.J."/>
            <person name="Parisi M."/>
            <person name="Parts L."/>
            <person name="Pedersen J.S."/>
            <person name="Pesole G."/>
            <person name="Phillippy A.M."/>
            <person name="Ponting C.P."/>
            <person name="Pop M."/>
            <person name="Porcelli D."/>
            <person name="Powell J.R."/>
            <person name="Prohaska S."/>
            <person name="Pruitt K."/>
            <person name="Puig M."/>
            <person name="Quesneville H."/>
            <person name="Ram K.R."/>
            <person name="Rand D."/>
            <person name="Rasmussen M.D."/>
            <person name="Reed L.K."/>
            <person name="Reenan R."/>
            <person name="Reily A."/>
            <person name="Remington K.A."/>
            <person name="Rieger T.T."/>
            <person name="Ritchie M.G."/>
            <person name="Robin C."/>
            <person name="Rogers Y.H."/>
            <person name="Rohde C."/>
            <person name="Rozas J."/>
            <person name="Rubenfield M.J."/>
            <person name="Ruiz A."/>
            <person name="Russo S."/>
            <person name="Salzberg S.L."/>
            <person name="Sanchez-Gracia A."/>
            <person name="Saranga D.J."/>
            <person name="Sato H."/>
            <person name="Schaeffer S.W."/>
            <person name="Schatz M.C."/>
            <person name="Schlenke T."/>
            <person name="Schwartz R."/>
            <person name="Segarra C."/>
            <person name="Singh R.S."/>
            <person name="Sirot L."/>
            <person name="Sirota M."/>
            <person name="Sisneros N.B."/>
            <person name="Smith C.D."/>
            <person name="Smith T.F."/>
            <person name="Spieth J."/>
            <person name="Stage D.E."/>
            <person name="Stark A."/>
            <person name="Stephan W."/>
            <person name="Strausberg R.L."/>
            <person name="Strempel S."/>
            <person name="Sturgill D."/>
            <person name="Sutton G."/>
            <person name="Sutton G.G."/>
            <person name="Tao W."/>
            <person name="Teichmann S."/>
            <person name="Tobari Y.N."/>
            <person name="Tomimura Y."/>
            <person name="Tsolas J.M."/>
            <person name="Valente V.L."/>
            <person name="Venter E."/>
            <person name="Venter J.C."/>
            <person name="Vicario S."/>
            <person name="Vieira F.G."/>
            <person name="Vilella A.J."/>
            <person name="Villasante A."/>
            <person name="Walenz B."/>
            <person name="Wang J."/>
            <person name="Wasserman M."/>
            <person name="Watts T."/>
            <person name="Wilson D."/>
            <person name="Wilson R.K."/>
            <person name="Wing R.A."/>
            <person name="Wolfner M.F."/>
            <person name="Wong A."/>
            <person name="Wong G.K."/>
            <person name="Wu C.I."/>
            <person name="Wu G."/>
            <person name="Yamamoto D."/>
            <person name="Yang H.P."/>
            <person name="Yang S.P."/>
            <person name="Yorke J.A."/>
            <person name="Yoshida K."/>
            <person name="Zdobnov E."/>
            <person name="Zhang P."/>
            <person name="Zhang Y."/>
            <person name="Zimin A.V."/>
            <person name="Baldwin J."/>
            <person name="Abdouelleil A."/>
            <person name="Abdulkadir J."/>
            <person name="Abebe A."/>
            <person name="Abera B."/>
            <person name="Abreu J."/>
            <person name="Acer S.C."/>
            <person name="Aftuck L."/>
            <person name="Alexander A."/>
            <person name="An P."/>
            <person name="Anderson E."/>
            <person name="Anderson S."/>
            <person name="Arachi H."/>
            <person name="Azer M."/>
            <person name="Bachantsang P."/>
            <person name="Barry A."/>
            <person name="Bayul T."/>
            <person name="Berlin A."/>
            <person name="Bessette D."/>
            <person name="Bloom T."/>
            <person name="Blye J."/>
            <person name="Boguslavskiy L."/>
            <person name="Bonnet C."/>
            <person name="Boukhgalter B."/>
            <person name="Bourzgui I."/>
            <person name="Brown A."/>
            <person name="Cahill P."/>
            <person name="Channer S."/>
            <person name="Cheshatsang Y."/>
            <person name="Chuda L."/>
            <person name="Citroen M."/>
            <person name="Collymore A."/>
            <person name="Cooke P."/>
            <person name="Costello M."/>
            <person name="D'Aco K."/>
            <person name="Daza R."/>
            <person name="De Haan G."/>
            <person name="DeGray S."/>
            <person name="DeMaso C."/>
            <person name="Dhargay N."/>
            <person name="Dooley K."/>
            <person name="Dooley E."/>
            <person name="Doricent M."/>
            <person name="Dorje P."/>
            <person name="Dorjee K."/>
            <person name="Dupes A."/>
            <person name="Elong R."/>
            <person name="Falk J."/>
            <person name="Farina A."/>
            <person name="Faro S."/>
            <person name="Ferguson D."/>
            <person name="Fisher S."/>
            <person name="Foley C.D."/>
            <person name="Franke A."/>
            <person name="Friedrich D."/>
            <person name="Gadbois L."/>
            <person name="Gearin G."/>
            <person name="Gearin C.R."/>
            <person name="Giannoukos G."/>
            <person name="Goode T."/>
            <person name="Graham J."/>
            <person name="Grandbois E."/>
            <person name="Grewal S."/>
            <person name="Gyaltsen K."/>
            <person name="Hafez N."/>
            <person name="Hagos B."/>
            <person name="Hall J."/>
            <person name="Henson C."/>
            <person name="Hollinger A."/>
            <person name="Honan T."/>
            <person name="Huard M.D."/>
            <person name="Hughes L."/>
            <person name="Hurhula B."/>
            <person name="Husby M.E."/>
            <person name="Kamat A."/>
            <person name="Kanga B."/>
            <person name="Kashin S."/>
            <person name="Khazanovich D."/>
            <person name="Kisner P."/>
            <person name="Lance K."/>
            <person name="Lara M."/>
            <person name="Lee W."/>
            <person name="Lennon N."/>
            <person name="Letendre F."/>
            <person name="LeVine R."/>
            <person name="Lipovsky A."/>
            <person name="Liu X."/>
            <person name="Liu J."/>
            <person name="Liu S."/>
            <person name="Lokyitsang T."/>
            <person name="Lokyitsang Y."/>
            <person name="Lubonja R."/>
            <person name="Lui A."/>
            <person name="MacDonald P."/>
            <person name="Magnisalis V."/>
            <person name="Maru K."/>
            <person name="Matthews C."/>
            <person name="McCusker W."/>
            <person name="McDonough S."/>
            <person name="Mehta T."/>
            <person name="Meldrim J."/>
            <person name="Meneus L."/>
            <person name="Mihai O."/>
            <person name="Mihalev A."/>
            <person name="Mihova T."/>
            <person name="Mittelman R."/>
            <person name="Mlenga V."/>
            <person name="Montmayeur A."/>
            <person name="Mulrain L."/>
            <person name="Navidi A."/>
            <person name="Naylor J."/>
            <person name="Negash T."/>
            <person name="Nguyen T."/>
            <person name="Nguyen N."/>
            <person name="Nicol R."/>
            <person name="Norbu C."/>
            <person name="Norbu N."/>
            <person name="Novod N."/>
            <person name="O'Neill B."/>
            <person name="Osman S."/>
            <person name="Markiewicz E."/>
            <person name="Oyono O.L."/>
            <person name="Patti C."/>
            <person name="Phunkhang P."/>
            <person name="Pierre F."/>
            <person name="Priest M."/>
            <person name="Raghuraman S."/>
            <person name="Rege F."/>
            <person name="Reyes R."/>
            <person name="Rise C."/>
            <person name="Rogov P."/>
            <person name="Ross K."/>
            <person name="Ryan E."/>
            <person name="Settipalli S."/>
            <person name="Shea T."/>
            <person name="Sherpa N."/>
            <person name="Shi L."/>
            <person name="Shih D."/>
            <person name="Sparrow T."/>
            <person name="Spaulding J."/>
            <person name="Stalker J."/>
            <person name="Stange-Thomann N."/>
            <person name="Stavropoulos S."/>
            <person name="Stone C."/>
            <person name="Strader C."/>
            <person name="Tesfaye S."/>
            <person name="Thomson T."/>
            <person name="Thoulutsang Y."/>
            <person name="Thoulutsang D."/>
            <person name="Topham K."/>
            <person name="Topping I."/>
            <person name="Tsamla T."/>
            <person name="Vassiliev H."/>
            <person name="Vo A."/>
            <person name="Wangchuk T."/>
            <person name="Wangdi T."/>
            <person name="Weiand M."/>
            <person name="Wilkinson J."/>
            <person name="Wilson A."/>
            <person name="Yadav S."/>
            <person name="Young G."/>
            <person name="Yu Q."/>
            <person name="Zembek L."/>
            <person name="Zhong D."/>
            <person name="Zimmer A."/>
            <person name="Zwirko Z."/>
            <person name="Jaffe D.B."/>
            <person name="Alvarez P."/>
            <person name="Brockman W."/>
            <person name="Butler J."/>
            <person name="Chin C."/>
            <person name="Gnerre S."/>
            <person name="Grabherr M."/>
            <person name="Kleber M."/>
            <person name="Mauceli E."/>
            <person name="MacCallum I."/>
        </authorList>
    </citation>
    <scope>NUCLEOTIDE SEQUENCE [LARGE SCALE GENOMIC DNA]</scope>
    <source>
        <strain evidence="3">Tucson 14024-0371.13</strain>
    </source>
</reference>
<proteinExistence type="predicted"/>
<keyword evidence="3" id="KW-1185">Reference proteome</keyword>
<evidence type="ECO:0000256" key="1">
    <source>
        <dbReference type="SAM" id="SignalP"/>
    </source>
</evidence>
<protein>
    <submittedName>
        <fullName evidence="2">Uncharacterized protein</fullName>
    </submittedName>
</protein>
<dbReference type="STRING" id="7217.A0A0P9AG59"/>
<dbReference type="FunCoup" id="A0A0P9AG59">
    <property type="interactions" value="82"/>
</dbReference>
<dbReference type="GeneID" id="6496290"/>
<evidence type="ECO:0000313" key="2">
    <source>
        <dbReference type="EMBL" id="KPU76830.1"/>
    </source>
</evidence>
<dbReference type="Proteomes" id="UP000007801">
    <property type="component" value="Unassembled WGS sequence"/>
</dbReference>
<dbReference type="InterPro" id="IPR009392">
    <property type="entry name" value="ACP53EA"/>
</dbReference>
<dbReference type="KEGG" id="dan:6496290"/>
<dbReference type="Pfam" id="PF06313">
    <property type="entry name" value="ACP53EA"/>
    <property type="match status" value="1"/>
</dbReference>
<dbReference type="InParanoid" id="A0A0P9AG59"/>
<gene>
    <name evidence="2" type="primary">Dana\GF13448</name>
    <name evidence="2" type="synonym">dana_GLEANR_13462</name>
    <name evidence="2" type="ORF">GF13448</name>
</gene>
<dbReference type="AlphaFoldDB" id="A0A0P9AG59"/>